<feature type="compositionally biased region" description="Gly residues" evidence="2">
    <location>
        <begin position="194"/>
        <end position="215"/>
    </location>
</feature>
<protein>
    <submittedName>
        <fullName evidence="3">Uncharacterized protein</fullName>
    </submittedName>
</protein>
<feature type="compositionally biased region" description="Basic and acidic residues" evidence="2">
    <location>
        <begin position="176"/>
        <end position="186"/>
    </location>
</feature>
<evidence type="ECO:0000313" key="3">
    <source>
        <dbReference type="EMBL" id="GIH44597.1"/>
    </source>
</evidence>
<dbReference type="Proteomes" id="UP000603904">
    <property type="component" value="Unassembled WGS sequence"/>
</dbReference>
<feature type="compositionally biased region" description="Basic and acidic residues" evidence="2">
    <location>
        <begin position="359"/>
        <end position="368"/>
    </location>
</feature>
<accession>A0ABQ4GC33</accession>
<evidence type="ECO:0000256" key="2">
    <source>
        <dbReference type="SAM" id="MobiDB-lite"/>
    </source>
</evidence>
<proteinExistence type="predicted"/>
<dbReference type="EMBL" id="BOOC01000064">
    <property type="protein sequence ID" value="GIH44597.1"/>
    <property type="molecule type" value="Genomic_DNA"/>
</dbReference>
<sequence>MPQQHPLAESVSLAEAAGGATPKGRRFRARLIAGDIQGSSGYYPAITLRESAPVFSQGLPMYIDHPTVSEAYERPERSVRDRAGRLASPAVYEGDGLYADVEVYPHWAPIIEAMADDIGLSIRASGTVEASTADGIRGPIVTRITEAQSVDFVTAAGAGGRLVQLIESARAQALEERGDWREDKHPRGYHGRFGHGSSGPHTGGGGGEHSAGGGTRTASVKTNGGGSITVSRHADGAGTLQVGADTHKLSSEDYKQLHHGMGILAHSPLRSTPVGGELPITSGDRTLAIVKRTGKSDFQLHMSPRPDASRDDIAATPGTALTRSDARGIYDTMGAHERAAADEDQAARNAARQANIDAGRTDDADITRRAAGKPPTTAGPGGKGMPSTIASADVKTTNSGTVSVHREAGDDFTHMSVSDQNLALTHDELRTTLGAIPRDDEEGLDVGEHEVLADGEGFVFGKVTKTGASRYEVQIDDNKPFTLTPKDADRIEQADAGLDGATRFDGDYGTFDVYPNQGGQVAVRHLGEDGRPVTVTLDAKSAAAISKAITVVNEGFDEEDTSPNAPDSGVTAKTVDTNHGPVEVRLHGEWGGADSYLTISPTEGDAWGIAIDGPQMDDLASAWRTSALEESRRTPAGGVALVEAKRAAPYGRSGELPSKPLPGLAGIKPRTPMKESVMRETTLAEARNIGGWIESRLHLALTQLGDDMYGQGRLTRDERIALSSAVGGALDAFTAAVQEQAPQLYERDLYDDPDDSADAASVMSEAARALAEAAGITANDLRDALCDAVKDAYGGKDIWTWVRDYTDDWVVFSMENGSGLGGGSDLYQQTYTLAGREVTLTGEPVEVRAVTTYEPEPQTPGEPGDEGTTPTAPGNAPGTAQMEEGAMPEITEEQARQLAEAATMKTQLEEALTHIAQLRERADTADARANAADAKAQRLENENAARHLVTEALKTSGLPSDSHGRVAASVCRDLPLTEAGTLDTDAFGTLIESAITDKKTEIASYLEAAGVGQIRGLGEARHETSAADIDKQLEEAFAGLPGMDDKAAQVAANGRA</sequence>
<feature type="coiled-coil region" evidence="1">
    <location>
        <begin position="901"/>
        <end position="942"/>
    </location>
</feature>
<feature type="region of interest" description="Disordered" evidence="2">
    <location>
        <begin position="348"/>
        <end position="388"/>
    </location>
</feature>
<organism evidence="3 4">
    <name type="scientific">Microbispora corallina</name>
    <dbReference type="NCBI Taxonomy" id="83302"/>
    <lineage>
        <taxon>Bacteria</taxon>
        <taxon>Bacillati</taxon>
        <taxon>Actinomycetota</taxon>
        <taxon>Actinomycetes</taxon>
        <taxon>Streptosporangiales</taxon>
        <taxon>Streptosporangiaceae</taxon>
        <taxon>Microbispora</taxon>
    </lineage>
</organism>
<gene>
    <name evidence="3" type="ORF">Mco01_75970</name>
</gene>
<dbReference type="RefSeq" id="WP_204061580.1">
    <property type="nucleotide sequence ID" value="NZ_BAAAGP010000030.1"/>
</dbReference>
<feature type="region of interest" description="Disordered" evidence="2">
    <location>
        <begin position="176"/>
        <end position="234"/>
    </location>
</feature>
<name>A0ABQ4GC33_9ACTN</name>
<keyword evidence="1" id="KW-0175">Coiled coil</keyword>
<evidence type="ECO:0000313" key="4">
    <source>
        <dbReference type="Proteomes" id="UP000603904"/>
    </source>
</evidence>
<feature type="region of interest" description="Disordered" evidence="2">
    <location>
        <begin position="852"/>
        <end position="881"/>
    </location>
</feature>
<evidence type="ECO:0000256" key="1">
    <source>
        <dbReference type="SAM" id="Coils"/>
    </source>
</evidence>
<keyword evidence="4" id="KW-1185">Reference proteome</keyword>
<comment type="caution">
    <text evidence="3">The sequence shown here is derived from an EMBL/GenBank/DDBJ whole genome shotgun (WGS) entry which is preliminary data.</text>
</comment>
<reference evidence="3 4" key="1">
    <citation type="submission" date="2021-01" db="EMBL/GenBank/DDBJ databases">
        <title>Whole genome shotgun sequence of Microbispora corallina NBRC 16416.</title>
        <authorList>
            <person name="Komaki H."/>
            <person name="Tamura T."/>
        </authorList>
    </citation>
    <scope>NUCLEOTIDE SEQUENCE [LARGE SCALE GENOMIC DNA]</scope>
    <source>
        <strain evidence="3 4">NBRC 16416</strain>
    </source>
</reference>
<feature type="compositionally biased region" description="Low complexity" evidence="2">
    <location>
        <begin position="867"/>
        <end position="880"/>
    </location>
</feature>